<name>A0A6V8PKC8_9ACTN</name>
<sequence>IVVDGGKGQLSVSRKRLMEMSLENLPIIGLAKRMEEIYKVDEDRSLSLPPKSEALKLLQRVRDEAHRFALSYHRKLRDADTIRSILDEIPGLGEKRKQLLVDHFGSFQEVVEATLEELYAVKGVPRAVAESIFRHFHRF</sequence>
<feature type="non-terminal residue" evidence="5">
    <location>
        <position position="1"/>
    </location>
</feature>
<dbReference type="Gene3D" id="1.10.150.20">
    <property type="entry name" value="5' to 3' exonuclease, C-terminal subdomain"/>
    <property type="match status" value="1"/>
</dbReference>
<dbReference type="InterPro" id="IPR001162">
    <property type="entry name" value="UvrC_RNase_H_dom"/>
</dbReference>
<dbReference type="GO" id="GO:0009381">
    <property type="term" value="F:excinuclease ABC activity"/>
    <property type="evidence" value="ECO:0007669"/>
    <property type="project" value="InterPro"/>
</dbReference>
<dbReference type="Proteomes" id="UP000568877">
    <property type="component" value="Unassembled WGS sequence"/>
</dbReference>
<dbReference type="GO" id="GO:0009380">
    <property type="term" value="C:excinuclease repair complex"/>
    <property type="evidence" value="ECO:0007669"/>
    <property type="project" value="TreeGrafter"/>
</dbReference>
<dbReference type="PANTHER" id="PTHR30562">
    <property type="entry name" value="UVRC/OXIDOREDUCTASE"/>
    <property type="match status" value="1"/>
</dbReference>
<evidence type="ECO:0000313" key="6">
    <source>
        <dbReference type="Proteomes" id="UP000568877"/>
    </source>
</evidence>
<keyword evidence="2" id="KW-0234">DNA repair</keyword>
<gene>
    <name evidence="5" type="ORF">HKBW3S42_01430</name>
</gene>
<evidence type="ECO:0000313" key="5">
    <source>
        <dbReference type="EMBL" id="GFP33112.1"/>
    </source>
</evidence>
<feature type="domain" description="DisA/LigA helix-hairpin-helix motif" evidence="4">
    <location>
        <begin position="89"/>
        <end position="137"/>
    </location>
</feature>
<protein>
    <submittedName>
        <fullName evidence="5">Excinuclease ABC subunit C</fullName>
    </submittedName>
</protein>
<dbReference type="GO" id="GO:0006281">
    <property type="term" value="P:DNA repair"/>
    <property type="evidence" value="ECO:0007669"/>
    <property type="project" value="UniProtKB-KW"/>
</dbReference>
<evidence type="ECO:0000256" key="1">
    <source>
        <dbReference type="ARBA" id="ARBA00022763"/>
    </source>
</evidence>
<dbReference type="Pfam" id="PF08459">
    <property type="entry name" value="UvrC_RNaseH_dom"/>
    <property type="match status" value="1"/>
</dbReference>
<accession>A0A6V8PKC8</accession>
<evidence type="ECO:0000259" key="3">
    <source>
        <dbReference type="Pfam" id="PF08459"/>
    </source>
</evidence>
<evidence type="ECO:0000256" key="2">
    <source>
        <dbReference type="ARBA" id="ARBA00023204"/>
    </source>
</evidence>
<dbReference type="InterPro" id="IPR038476">
    <property type="entry name" value="UvrC_RNase_H_dom_sf"/>
</dbReference>
<keyword evidence="1" id="KW-0227">DNA damage</keyword>
<feature type="domain" description="UvrC family homology region profile" evidence="3">
    <location>
        <begin position="1"/>
        <end position="69"/>
    </location>
</feature>
<evidence type="ECO:0000259" key="4">
    <source>
        <dbReference type="Pfam" id="PF12826"/>
    </source>
</evidence>
<comment type="caution">
    <text evidence="5">The sequence shown here is derived from an EMBL/GenBank/DDBJ whole genome shotgun (WGS) entry which is preliminary data.</text>
</comment>
<proteinExistence type="predicted"/>
<dbReference type="InterPro" id="IPR050066">
    <property type="entry name" value="UvrABC_protein_C"/>
</dbReference>
<dbReference type="PANTHER" id="PTHR30562:SF1">
    <property type="entry name" value="UVRABC SYSTEM PROTEIN C"/>
    <property type="match status" value="1"/>
</dbReference>
<dbReference type="AlphaFoldDB" id="A0A6V8PKC8"/>
<organism evidence="5 6">
    <name type="scientific">Candidatus Hakubella thermalkaliphila</name>
    <dbReference type="NCBI Taxonomy" id="2754717"/>
    <lineage>
        <taxon>Bacteria</taxon>
        <taxon>Bacillati</taxon>
        <taxon>Actinomycetota</taxon>
        <taxon>Actinomycetota incertae sedis</taxon>
        <taxon>Candidatus Hakubellales</taxon>
        <taxon>Candidatus Hakubellaceae</taxon>
        <taxon>Candidatus Hakubella</taxon>
    </lineage>
</organism>
<dbReference type="Pfam" id="PF12826">
    <property type="entry name" value="HHH_2"/>
    <property type="match status" value="1"/>
</dbReference>
<dbReference type="Gene3D" id="3.30.420.340">
    <property type="entry name" value="UvrC, RNAse H endonuclease domain"/>
    <property type="match status" value="1"/>
</dbReference>
<dbReference type="InterPro" id="IPR041663">
    <property type="entry name" value="DisA/LigA_HHH"/>
</dbReference>
<dbReference type="EMBL" id="BLSA01000278">
    <property type="protein sequence ID" value="GFP33112.1"/>
    <property type="molecule type" value="Genomic_DNA"/>
</dbReference>
<dbReference type="SUPFAM" id="SSF47781">
    <property type="entry name" value="RuvA domain 2-like"/>
    <property type="match status" value="1"/>
</dbReference>
<dbReference type="InterPro" id="IPR010994">
    <property type="entry name" value="RuvA_2-like"/>
</dbReference>
<reference evidence="5 6" key="1">
    <citation type="journal article" date="2020" name="Front. Microbiol.">
        <title>Single-cell genomics of novel Actinobacteria with the Wood-Ljungdahl pathway discovered in a serpentinizing system.</title>
        <authorList>
            <person name="Merino N."/>
            <person name="Kawai M."/>
            <person name="Boyd E.S."/>
            <person name="Colman D.R."/>
            <person name="McGlynn S.E."/>
            <person name="Nealson K.H."/>
            <person name="Kurokawa K."/>
            <person name="Hongoh Y."/>
        </authorList>
    </citation>
    <scope>NUCLEOTIDE SEQUENCE [LARGE SCALE GENOMIC DNA]</scope>
    <source>
        <strain evidence="5 6">S42</strain>
    </source>
</reference>